<accession>A0A1I5ULN2</accession>
<gene>
    <name evidence="2" type="ORF">SAMN05421854_1081</name>
</gene>
<reference evidence="2 3" key="1">
    <citation type="submission" date="2016-10" db="EMBL/GenBank/DDBJ databases">
        <authorList>
            <person name="de Groot N.N."/>
        </authorList>
    </citation>
    <scope>NUCLEOTIDE SEQUENCE [LARGE SCALE GENOMIC DNA]</scope>
    <source>
        <strain evidence="2 3">DSM 44637</strain>
    </source>
</reference>
<evidence type="ECO:0000313" key="2">
    <source>
        <dbReference type="EMBL" id="SFP96213.1"/>
    </source>
</evidence>
<sequence length="292" mass="29831">MVADGFPPGPARGPSVVRVSLAIAEFRRASGFRVRAAGFTRWMQLTNACLVPAAGCRMREGSAARLNRSCGRSMANGYGRVVGPASRFSSPRSQALGSLASCRPRRAEAVKSRARGWTSPAGSDAGTGSGPDRGRLPGLAGLSGPDSFRRPVPTRSAVRLNRDGRAGSAGPGQPGRVSHASSATPGQPGRVSHASSATPGQPGQLSHASSATPAQPRQLSHAGSAGPASLPPRPASEAPSGSGPRSPRPGAACRRARTNCGPDSSASGARRRARLGRSGRLRVLAHACLCRF</sequence>
<feature type="compositionally biased region" description="Polar residues" evidence="1">
    <location>
        <begin position="193"/>
        <end position="218"/>
    </location>
</feature>
<feature type="region of interest" description="Disordered" evidence="1">
    <location>
        <begin position="85"/>
        <end position="274"/>
    </location>
</feature>
<proteinExistence type="predicted"/>
<evidence type="ECO:0000256" key="1">
    <source>
        <dbReference type="SAM" id="MobiDB-lite"/>
    </source>
</evidence>
<dbReference type="EMBL" id="FOWC01000008">
    <property type="protein sequence ID" value="SFP96213.1"/>
    <property type="molecule type" value="Genomic_DNA"/>
</dbReference>
<feature type="compositionally biased region" description="Low complexity" evidence="1">
    <location>
        <begin position="235"/>
        <end position="252"/>
    </location>
</feature>
<protein>
    <submittedName>
        <fullName evidence="2">Uncharacterized protein</fullName>
    </submittedName>
</protein>
<dbReference type="Proteomes" id="UP000199137">
    <property type="component" value="Unassembled WGS sequence"/>
</dbReference>
<name>A0A1I5ULN2_9PSEU</name>
<dbReference type="AlphaFoldDB" id="A0A1I5ULN2"/>
<feature type="compositionally biased region" description="Polar residues" evidence="1">
    <location>
        <begin position="87"/>
        <end position="96"/>
    </location>
</feature>
<evidence type="ECO:0000313" key="3">
    <source>
        <dbReference type="Proteomes" id="UP000199137"/>
    </source>
</evidence>
<organism evidence="2 3">
    <name type="scientific">Amycolatopsis rubida</name>
    <dbReference type="NCBI Taxonomy" id="112413"/>
    <lineage>
        <taxon>Bacteria</taxon>
        <taxon>Bacillati</taxon>
        <taxon>Actinomycetota</taxon>
        <taxon>Actinomycetes</taxon>
        <taxon>Pseudonocardiales</taxon>
        <taxon>Pseudonocardiaceae</taxon>
        <taxon>Amycolatopsis</taxon>
    </lineage>
</organism>